<gene>
    <name evidence="1" type="ORF">S2091_4112</name>
</gene>
<evidence type="ECO:0000313" key="1">
    <source>
        <dbReference type="EMBL" id="PRC91217.1"/>
    </source>
</evidence>
<sequence length="45" mass="5222">MLAKPLNTLKFLKNSGGYIKPPENKPKKHDLFKIHCHEQHWSPAV</sequence>
<evidence type="ECO:0000313" key="2">
    <source>
        <dbReference type="Proteomes" id="UP000237839"/>
    </source>
</evidence>
<dbReference type="AlphaFoldDB" id="A0A2S9GU06"/>
<dbReference type="EMBL" id="PUGF01000027">
    <property type="protein sequence ID" value="PRC91217.1"/>
    <property type="molecule type" value="Genomic_DNA"/>
</dbReference>
<organism evidence="1 2">
    <name type="scientific">Solimicrobium silvestre</name>
    <dbReference type="NCBI Taxonomy" id="2099400"/>
    <lineage>
        <taxon>Bacteria</taxon>
        <taxon>Pseudomonadati</taxon>
        <taxon>Pseudomonadota</taxon>
        <taxon>Betaproteobacteria</taxon>
        <taxon>Burkholderiales</taxon>
        <taxon>Oxalobacteraceae</taxon>
        <taxon>Solimicrobium</taxon>
    </lineage>
</organism>
<dbReference type="Proteomes" id="UP000237839">
    <property type="component" value="Unassembled WGS sequence"/>
</dbReference>
<comment type="caution">
    <text evidence="1">The sequence shown here is derived from an EMBL/GenBank/DDBJ whole genome shotgun (WGS) entry which is preliminary data.</text>
</comment>
<proteinExistence type="predicted"/>
<reference evidence="1 2" key="1">
    <citation type="submission" date="2018-02" db="EMBL/GenBank/DDBJ databases">
        <title>Solimicrobium silvestre gen. nov., sp. nov., isolated from alpine forest soil.</title>
        <authorList>
            <person name="Margesin R."/>
            <person name="Albuquerque L."/>
            <person name="Zhang D.-C."/>
            <person name="Froufe H.J.C."/>
            <person name="Severino R."/>
            <person name="Roxo I."/>
            <person name="Egas C."/>
            <person name="Da Costa M.S."/>
        </authorList>
    </citation>
    <scope>NUCLEOTIDE SEQUENCE [LARGE SCALE GENOMIC DNA]</scope>
    <source>
        <strain evidence="1 2">S20-91</strain>
    </source>
</reference>
<protein>
    <submittedName>
        <fullName evidence="1">Uncharacterized protein</fullName>
    </submittedName>
</protein>
<accession>A0A2S9GU06</accession>
<name>A0A2S9GU06_9BURK</name>
<keyword evidence="2" id="KW-1185">Reference proteome</keyword>